<evidence type="ECO:0000256" key="1">
    <source>
        <dbReference type="SAM" id="MobiDB-lite"/>
    </source>
</evidence>
<dbReference type="Pfam" id="PF18804">
    <property type="entry name" value="CxC3"/>
    <property type="match status" value="1"/>
</dbReference>
<proteinExistence type="predicted"/>
<comment type="caution">
    <text evidence="3">The sequence shown here is derived from an EMBL/GenBank/DDBJ whole genome shotgun (WGS) entry which is preliminary data.</text>
</comment>
<accession>A0ABD2FS81</accession>
<name>A0ABD2FS81_PAGBO</name>
<gene>
    <name evidence="3" type="ORF">OYC64_012794</name>
</gene>
<dbReference type="EMBL" id="JBIYXZ010002087">
    <property type="protein sequence ID" value="KAL3044377.1"/>
    <property type="molecule type" value="Genomic_DNA"/>
</dbReference>
<feature type="region of interest" description="Disordered" evidence="1">
    <location>
        <begin position="1"/>
        <end position="28"/>
    </location>
</feature>
<evidence type="ECO:0000259" key="2">
    <source>
        <dbReference type="Pfam" id="PF18804"/>
    </source>
</evidence>
<dbReference type="InterPro" id="IPR040564">
    <property type="entry name" value="CxC3-like"/>
</dbReference>
<feature type="domain" description="CxC3 like cysteine cluster" evidence="2">
    <location>
        <begin position="239"/>
        <end position="310"/>
    </location>
</feature>
<organism evidence="3 4">
    <name type="scientific">Pagothenia borchgrevinki</name>
    <name type="common">Bald rockcod</name>
    <name type="synonym">Trematomus borchgrevinki</name>
    <dbReference type="NCBI Taxonomy" id="8213"/>
    <lineage>
        <taxon>Eukaryota</taxon>
        <taxon>Metazoa</taxon>
        <taxon>Chordata</taxon>
        <taxon>Craniata</taxon>
        <taxon>Vertebrata</taxon>
        <taxon>Euteleostomi</taxon>
        <taxon>Actinopterygii</taxon>
        <taxon>Neopterygii</taxon>
        <taxon>Teleostei</taxon>
        <taxon>Neoteleostei</taxon>
        <taxon>Acanthomorphata</taxon>
        <taxon>Eupercaria</taxon>
        <taxon>Perciformes</taxon>
        <taxon>Notothenioidei</taxon>
        <taxon>Nototheniidae</taxon>
        <taxon>Pagothenia</taxon>
    </lineage>
</organism>
<keyword evidence="4" id="KW-1185">Reference proteome</keyword>
<protein>
    <recommendedName>
        <fullName evidence="2">CxC3 like cysteine cluster domain-containing protein</fullName>
    </recommendedName>
</protein>
<reference evidence="3 4" key="1">
    <citation type="journal article" date="2022" name="G3 (Bethesda)">
        <title>Evaluating Illumina-, Nanopore-, and PacBio-based genome assembly strategies with the bald notothen, Trematomus borchgrevinki.</title>
        <authorList>
            <person name="Rayamajhi N."/>
            <person name="Cheng C.C."/>
            <person name="Catchen J.M."/>
        </authorList>
    </citation>
    <scope>NUCLEOTIDE SEQUENCE [LARGE SCALE GENOMIC DNA]</scope>
    <source>
        <strain evidence="3">AGRC-2024</strain>
    </source>
</reference>
<evidence type="ECO:0000313" key="4">
    <source>
        <dbReference type="Proteomes" id="UP001619887"/>
    </source>
</evidence>
<sequence>MAGRQAPRRTSLNWDESDSDEDKEEIDQMKAKLGEKLQAKEDCQPAVKWRERDQFGRLIVKTRSSSKVLAKRQKKTGQSQLPNISAEHVADSTEGTFTSEVQQTHNMIDLHIQELHKLQLRRMLPDVQIPQKPHLVEHGQYVRLYLMKDGGKQDLSFLKPCLRQERSRRVFVNCAKLKMQSFVAQTAFPKCDITVHRKYSLHNRCLFVGDSYKAIPPTDIITEDARGQPSPCEEVRLLPFSLPRKTCSCNADNVSLSGGQKVIFININGRYDLSVPLLTCENCHCQWTPQIKDLISNGYWPGTIEFHTVFSIDLFATLSQTS</sequence>
<feature type="compositionally biased region" description="Acidic residues" evidence="1">
    <location>
        <begin position="15"/>
        <end position="25"/>
    </location>
</feature>
<dbReference type="Proteomes" id="UP001619887">
    <property type="component" value="Unassembled WGS sequence"/>
</dbReference>
<dbReference type="AlphaFoldDB" id="A0ABD2FS81"/>
<evidence type="ECO:0000313" key="3">
    <source>
        <dbReference type="EMBL" id="KAL3044377.1"/>
    </source>
</evidence>
<reference evidence="3 4" key="2">
    <citation type="journal article" date="2024" name="G3 (Bethesda)">
        <title>The genome of the cryopelagic Antarctic bald notothen, Trematomus borchgrevinki.</title>
        <authorList>
            <person name="Rayamajhi N."/>
            <person name="Rivera-Colon A.G."/>
            <person name="Minhas B.F."/>
            <person name="Cheng C.C."/>
            <person name="Catchen J.M."/>
        </authorList>
    </citation>
    <scope>NUCLEOTIDE SEQUENCE [LARGE SCALE GENOMIC DNA]</scope>
    <source>
        <strain evidence="3">AGRC-2024</strain>
    </source>
</reference>